<evidence type="ECO:0000313" key="2">
    <source>
        <dbReference type="Proteomes" id="UP001596425"/>
    </source>
</evidence>
<dbReference type="SUPFAM" id="SSF69118">
    <property type="entry name" value="AhpD-like"/>
    <property type="match status" value="1"/>
</dbReference>
<dbReference type="InterPro" id="IPR029032">
    <property type="entry name" value="AhpD-like"/>
</dbReference>
<dbReference type="RefSeq" id="WP_193190473.1">
    <property type="nucleotide sequence ID" value="NZ_JACZFR010000013.1"/>
</dbReference>
<accession>A0ABW1YQQ5</accession>
<comment type="caution">
    <text evidence="1">The sequence shown here is derived from an EMBL/GenBank/DDBJ whole genome shotgun (WGS) entry which is preliminary data.</text>
</comment>
<dbReference type="Proteomes" id="UP001596425">
    <property type="component" value="Unassembled WGS sequence"/>
</dbReference>
<dbReference type="Gene3D" id="1.20.1290.10">
    <property type="entry name" value="AhpD-like"/>
    <property type="match status" value="1"/>
</dbReference>
<keyword evidence="2" id="KW-1185">Reference proteome</keyword>
<sequence>MTKEQHLQELDTFSRRYRYDMDYLKEFLLSSPEGFEKFANFRPLSYHREFLPLDIYWVSKLAAMQVADCGECLQLNVRMALEADIDKSVVQACLQGGSRLPENLKDIFDFATAVACYRNVDPLLEERIDAQLNKRQRIELGVCVATASVYPTIKRAMGFTQRCSLVEIEFAA</sequence>
<organism evidence="1 2">
    <name type="scientific">Microbulbifer taiwanensis</name>
    <dbReference type="NCBI Taxonomy" id="986746"/>
    <lineage>
        <taxon>Bacteria</taxon>
        <taxon>Pseudomonadati</taxon>
        <taxon>Pseudomonadota</taxon>
        <taxon>Gammaproteobacteria</taxon>
        <taxon>Cellvibrionales</taxon>
        <taxon>Microbulbiferaceae</taxon>
        <taxon>Microbulbifer</taxon>
    </lineage>
</organism>
<protein>
    <recommendedName>
        <fullName evidence="3">Carboxymuconolactone decarboxylase family protein</fullName>
    </recommendedName>
</protein>
<reference evidence="2" key="1">
    <citation type="journal article" date="2019" name="Int. J. Syst. Evol. Microbiol.">
        <title>The Global Catalogue of Microorganisms (GCM) 10K type strain sequencing project: providing services to taxonomists for standard genome sequencing and annotation.</title>
        <authorList>
            <consortium name="The Broad Institute Genomics Platform"/>
            <consortium name="The Broad Institute Genome Sequencing Center for Infectious Disease"/>
            <person name="Wu L."/>
            <person name="Ma J."/>
        </authorList>
    </citation>
    <scope>NUCLEOTIDE SEQUENCE [LARGE SCALE GENOMIC DNA]</scope>
    <source>
        <strain evidence="2">CGMCC 1.13718</strain>
    </source>
</reference>
<evidence type="ECO:0000313" key="1">
    <source>
        <dbReference type="EMBL" id="MFC6633907.1"/>
    </source>
</evidence>
<gene>
    <name evidence="1" type="ORF">ACFQBM_11460</name>
</gene>
<evidence type="ECO:0008006" key="3">
    <source>
        <dbReference type="Google" id="ProtNLM"/>
    </source>
</evidence>
<proteinExistence type="predicted"/>
<name>A0ABW1YQQ5_9GAMM</name>
<dbReference type="EMBL" id="JBHSVR010000001">
    <property type="protein sequence ID" value="MFC6633907.1"/>
    <property type="molecule type" value="Genomic_DNA"/>
</dbReference>